<dbReference type="Pfam" id="PF01844">
    <property type="entry name" value="HNH"/>
    <property type="match status" value="1"/>
</dbReference>
<dbReference type="CDD" id="cd00085">
    <property type="entry name" value="HNHc"/>
    <property type="match status" value="1"/>
</dbReference>
<dbReference type="SMART" id="SM00490">
    <property type="entry name" value="HELICc"/>
    <property type="match status" value="1"/>
</dbReference>
<keyword evidence="8" id="KW-1185">Reference proteome</keyword>
<dbReference type="PANTHER" id="PTHR11274:SF0">
    <property type="entry name" value="GENERAL TRANSCRIPTION AND DNA REPAIR FACTOR IIH HELICASE SUBUNIT XPB"/>
    <property type="match status" value="1"/>
</dbReference>
<evidence type="ECO:0000313" key="8">
    <source>
        <dbReference type="Proteomes" id="UP000634308"/>
    </source>
</evidence>
<keyword evidence="3" id="KW-0347">Helicase</keyword>
<dbReference type="SUPFAM" id="SSF52540">
    <property type="entry name" value="P-loop containing nucleoside triphosphate hydrolases"/>
    <property type="match status" value="1"/>
</dbReference>
<dbReference type="InterPro" id="IPR006935">
    <property type="entry name" value="Helicase/UvrB_N"/>
</dbReference>
<dbReference type="InterPro" id="IPR027417">
    <property type="entry name" value="P-loop_NTPase"/>
</dbReference>
<evidence type="ECO:0000256" key="1">
    <source>
        <dbReference type="ARBA" id="ARBA00022741"/>
    </source>
</evidence>
<dbReference type="InterPro" id="IPR050615">
    <property type="entry name" value="ATP-dep_DNA_Helicase"/>
</dbReference>
<feature type="domain" description="Helicase ATP-binding" evidence="5">
    <location>
        <begin position="41"/>
        <end position="227"/>
    </location>
</feature>
<gene>
    <name evidence="7" type="ORF">GCM10008959_36770</name>
</gene>
<dbReference type="Proteomes" id="UP000634308">
    <property type="component" value="Unassembled WGS sequence"/>
</dbReference>
<dbReference type="PROSITE" id="PS51192">
    <property type="entry name" value="HELICASE_ATP_BIND_1"/>
    <property type="match status" value="1"/>
</dbReference>
<evidence type="ECO:0008006" key="9">
    <source>
        <dbReference type="Google" id="ProtNLM"/>
    </source>
</evidence>
<dbReference type="InterPro" id="IPR014001">
    <property type="entry name" value="Helicase_ATP-bd"/>
</dbReference>
<dbReference type="RefSeq" id="WP_189066443.1">
    <property type="nucleotide sequence ID" value="NZ_BMQM01000037.1"/>
</dbReference>
<feature type="domain" description="Helicase C-terminal" evidence="6">
    <location>
        <begin position="291"/>
        <end position="481"/>
    </location>
</feature>
<keyword evidence="2" id="KW-0378">Hydrolase</keyword>
<dbReference type="Pfam" id="PF00271">
    <property type="entry name" value="Helicase_C"/>
    <property type="match status" value="1"/>
</dbReference>
<dbReference type="SMART" id="SM00487">
    <property type="entry name" value="DEXDc"/>
    <property type="match status" value="1"/>
</dbReference>
<keyword evidence="4" id="KW-0067">ATP-binding</keyword>
<dbReference type="EMBL" id="BMQM01000037">
    <property type="protein sequence ID" value="GGR71772.1"/>
    <property type="molecule type" value="Genomic_DNA"/>
</dbReference>
<name>A0ABQ2RYF7_9DEIO</name>
<organism evidence="7 8">
    <name type="scientific">Deinococcus seoulensis</name>
    <dbReference type="NCBI Taxonomy" id="1837379"/>
    <lineage>
        <taxon>Bacteria</taxon>
        <taxon>Thermotogati</taxon>
        <taxon>Deinococcota</taxon>
        <taxon>Deinococci</taxon>
        <taxon>Deinococcales</taxon>
        <taxon>Deinococcaceae</taxon>
        <taxon>Deinococcus</taxon>
    </lineage>
</organism>
<dbReference type="InterPro" id="IPR001650">
    <property type="entry name" value="Helicase_C-like"/>
</dbReference>
<evidence type="ECO:0000259" key="6">
    <source>
        <dbReference type="PROSITE" id="PS51194"/>
    </source>
</evidence>
<dbReference type="Gene3D" id="3.40.50.300">
    <property type="entry name" value="P-loop containing nucleotide triphosphate hydrolases"/>
    <property type="match status" value="2"/>
</dbReference>
<evidence type="ECO:0000256" key="3">
    <source>
        <dbReference type="ARBA" id="ARBA00022806"/>
    </source>
</evidence>
<evidence type="ECO:0000313" key="7">
    <source>
        <dbReference type="EMBL" id="GGR71772.1"/>
    </source>
</evidence>
<dbReference type="PANTHER" id="PTHR11274">
    <property type="entry name" value="RAD25/XP-B DNA REPAIR HELICASE"/>
    <property type="match status" value="1"/>
</dbReference>
<dbReference type="InterPro" id="IPR003615">
    <property type="entry name" value="HNH_nuc"/>
</dbReference>
<dbReference type="Gene3D" id="1.10.30.50">
    <property type="match status" value="1"/>
</dbReference>
<sequence length="861" mass="95505">MTAAIRRGLATYALQDVRAYPSTKTPAGHQDRALAALHAWQRRPAGVKGGVLVLPTGGGKTFTATRYLTTGPLTQGHRVLWLAHTHHLLDQAFEGFGRGADGRYELGHVGGSRSSITVRTVSGTIGHGKVTEIKRTDDIVIMTLQTLARAMGTQAHAGLKGFLKAAASSGLTVVFDECHHAPAPSFRRLIEALRAAVPELHLLGLTATPTYTDERRQGQLAKLFPQGLLYQVSPQELMATGVLARPRVEEPGTSVQVDFPEESYQQWLGSYRDIPENVIEHLARNRQRNALIADTYVQHRERYGQTIIFADRWYQCTALVELLRERGVRAGAIFTHRDADLGSPDARNGRSSDENEATLSQFRRGELDVLVNIRMLTEGTDVPGVQTVFLTRQTTSRILLTQMIGRALRGPRFGGTAEAYIVAFIDEWKQHVNWARWDDLIAGPTDEEETAGSTRLPIQTISIELVERLARDLDPGVGDVTPFISLLPLGWYAVSYDAAVEGVAGGEMRTADGAAEPPADDVETVRQLVPVYDRDEAGYHALFQALTEEVLGDFDDVQLPDGAAAQIAAWAGRHFGAGERLTRLEQDVLSVVRHRAQNDQWPRFSPFDARDQHDIDALARTFAFTQELSRVAEDRVLREEYVREDRLWVTLYRNYDQFKRQYDQSVNRLINVDTPVSAPDLATVPETFDLPEAPQTVKQAVKKRDRKCLCCGATKGLQVDHIQARYVGGAHALENLQTLCRKCNRLKGTRTMNFLLRETPCRSAAQVGVSAGAAFTDQPEQLEYQLRRIINFGFECSAIDMVGTEWSARSGRVWTVTLREGNDPAWIRPVIKQAYAGWQRGNPDFAASIASKIVVRSATGT</sequence>
<dbReference type="Pfam" id="PF04851">
    <property type="entry name" value="ResIII"/>
    <property type="match status" value="1"/>
</dbReference>
<reference evidence="8" key="1">
    <citation type="journal article" date="2019" name="Int. J. Syst. Evol. Microbiol.">
        <title>The Global Catalogue of Microorganisms (GCM) 10K type strain sequencing project: providing services to taxonomists for standard genome sequencing and annotation.</title>
        <authorList>
            <consortium name="The Broad Institute Genomics Platform"/>
            <consortium name="The Broad Institute Genome Sequencing Center for Infectious Disease"/>
            <person name="Wu L."/>
            <person name="Ma J."/>
        </authorList>
    </citation>
    <scope>NUCLEOTIDE SEQUENCE [LARGE SCALE GENOMIC DNA]</scope>
    <source>
        <strain evidence="8">JCM 31404</strain>
    </source>
</reference>
<evidence type="ECO:0000256" key="2">
    <source>
        <dbReference type="ARBA" id="ARBA00022801"/>
    </source>
</evidence>
<dbReference type="PROSITE" id="PS51194">
    <property type="entry name" value="HELICASE_CTER"/>
    <property type="match status" value="1"/>
</dbReference>
<evidence type="ECO:0000256" key="4">
    <source>
        <dbReference type="ARBA" id="ARBA00022840"/>
    </source>
</evidence>
<dbReference type="SMART" id="SM00507">
    <property type="entry name" value="HNHc"/>
    <property type="match status" value="1"/>
</dbReference>
<dbReference type="InterPro" id="IPR002711">
    <property type="entry name" value="HNH"/>
</dbReference>
<protein>
    <recommendedName>
        <fullName evidence="9">DEAD/DEAH box helicase</fullName>
    </recommendedName>
</protein>
<evidence type="ECO:0000259" key="5">
    <source>
        <dbReference type="PROSITE" id="PS51192"/>
    </source>
</evidence>
<accession>A0ABQ2RYF7</accession>
<proteinExistence type="predicted"/>
<keyword evidence="1" id="KW-0547">Nucleotide-binding</keyword>
<comment type="caution">
    <text evidence="7">The sequence shown here is derived from an EMBL/GenBank/DDBJ whole genome shotgun (WGS) entry which is preliminary data.</text>
</comment>